<dbReference type="OrthoDB" id="441129at2759"/>
<feature type="region of interest" description="Disordered" evidence="1">
    <location>
        <begin position="110"/>
        <end position="132"/>
    </location>
</feature>
<dbReference type="PANTHER" id="PTHR14845">
    <property type="entry name" value="COILED-COIL DOMAIN-CONTAINING 166"/>
    <property type="match status" value="1"/>
</dbReference>
<dbReference type="Proteomes" id="UP000001876">
    <property type="component" value="Unassembled WGS sequence"/>
</dbReference>
<accession>C1MP24</accession>
<dbReference type="KEGG" id="mpp:MICPUCDRAFT_46644"/>
<dbReference type="RefSeq" id="XP_003056746.1">
    <property type="nucleotide sequence ID" value="XM_003056700.1"/>
</dbReference>
<dbReference type="PANTHER" id="PTHR14845:SF0">
    <property type="entry name" value="DUF4515 DOMAIN-CONTAINING PROTEIN"/>
    <property type="match status" value="1"/>
</dbReference>
<dbReference type="OMA" id="MEADKWT"/>
<keyword evidence="3" id="KW-1185">Reference proteome</keyword>
<name>C1MP24_MICPC</name>
<evidence type="ECO:0000256" key="1">
    <source>
        <dbReference type="SAM" id="MobiDB-lite"/>
    </source>
</evidence>
<reference evidence="2 3" key="1">
    <citation type="journal article" date="2009" name="Science">
        <title>Green evolution and dynamic adaptations revealed by genomes of the marine picoeukaryotes Micromonas.</title>
        <authorList>
            <person name="Worden A.Z."/>
            <person name="Lee J.H."/>
            <person name="Mock T."/>
            <person name="Rouze P."/>
            <person name="Simmons M.P."/>
            <person name="Aerts A.L."/>
            <person name="Allen A.E."/>
            <person name="Cuvelier M.L."/>
            <person name="Derelle E."/>
            <person name="Everett M.V."/>
            <person name="Foulon E."/>
            <person name="Grimwood J."/>
            <person name="Gundlach H."/>
            <person name="Henrissat B."/>
            <person name="Napoli C."/>
            <person name="McDonald S.M."/>
            <person name="Parker M.S."/>
            <person name="Rombauts S."/>
            <person name="Salamov A."/>
            <person name="Von Dassow P."/>
            <person name="Badger J.H."/>
            <person name="Coutinho P.M."/>
            <person name="Demir E."/>
            <person name="Dubchak I."/>
            <person name="Gentemann C."/>
            <person name="Eikrem W."/>
            <person name="Gready J.E."/>
            <person name="John U."/>
            <person name="Lanier W."/>
            <person name="Lindquist E.A."/>
            <person name="Lucas S."/>
            <person name="Mayer K.F."/>
            <person name="Moreau H."/>
            <person name="Not F."/>
            <person name="Otillar R."/>
            <person name="Panaud O."/>
            <person name="Pangilinan J."/>
            <person name="Paulsen I."/>
            <person name="Piegu B."/>
            <person name="Poliakov A."/>
            <person name="Robbens S."/>
            <person name="Schmutz J."/>
            <person name="Toulza E."/>
            <person name="Wyss T."/>
            <person name="Zelensky A."/>
            <person name="Zhou K."/>
            <person name="Armbrust E.V."/>
            <person name="Bhattacharya D."/>
            <person name="Goodenough U.W."/>
            <person name="Van de Peer Y."/>
            <person name="Grigoriev I.V."/>
        </authorList>
    </citation>
    <scope>NUCLEOTIDE SEQUENCE [LARGE SCALE GENOMIC DNA]</scope>
    <source>
        <strain evidence="2 3">CCMP1545</strain>
    </source>
</reference>
<feature type="region of interest" description="Disordered" evidence="1">
    <location>
        <begin position="389"/>
        <end position="419"/>
    </location>
</feature>
<feature type="region of interest" description="Disordered" evidence="1">
    <location>
        <begin position="446"/>
        <end position="485"/>
    </location>
</feature>
<sequence length="485" mass="53333">MAGKKKKAAAKDAPAGDDEKKAPAMPPPPPEDTTAASFVALADTGVSVPFPRSRSLSLDSSVAPCRIRRADAPDAHLSSSRPPTIRAQFTTTQYLREQLADASERLDLATKEATRREEAHAAERAAAAEKTEADARAAEADAKTAADALRATIEEMKRELDEVKEFRGGKQAMIDEIAGAKADLARAREEAARAANETRLANALEKSELAKEYEHKFDELKRQTSEDLETRLDDNSKRILAQNRKLADELRLHMRASAELEREKKVLFNENRKLRREVELRREMEEVYAKRFVSQKKEHDVAKDRVKALEHAVKRVTSDFDDERERIATEAWGDRSAAAEDANELRRLLHFKSKELSVIKKLAKEAVKQRGDMERFMIDSLEIVKKEIASERTRGGGGGGGGGARATSTSTSTSSTAALSDGSVDIKDMSWADRERVLRTLFAKMTAAPRRSHGGGGGGEKKPPLDVGEEALDGLRSDPSQPSIA</sequence>
<dbReference type="eggNOG" id="ENOG502QRCW">
    <property type="taxonomic scope" value="Eukaryota"/>
</dbReference>
<dbReference type="EMBL" id="GG663737">
    <property type="protein sequence ID" value="EEH58391.1"/>
    <property type="molecule type" value="Genomic_DNA"/>
</dbReference>
<proteinExistence type="predicted"/>
<evidence type="ECO:0000313" key="2">
    <source>
        <dbReference type="EMBL" id="EEH58391.1"/>
    </source>
</evidence>
<feature type="compositionally biased region" description="Low complexity" evidence="1">
    <location>
        <begin position="405"/>
        <end position="418"/>
    </location>
</feature>
<feature type="region of interest" description="Disordered" evidence="1">
    <location>
        <begin position="1"/>
        <end position="35"/>
    </location>
</feature>
<organism evidence="3">
    <name type="scientific">Micromonas pusilla (strain CCMP1545)</name>
    <name type="common">Picoplanktonic green alga</name>
    <dbReference type="NCBI Taxonomy" id="564608"/>
    <lineage>
        <taxon>Eukaryota</taxon>
        <taxon>Viridiplantae</taxon>
        <taxon>Chlorophyta</taxon>
        <taxon>Mamiellophyceae</taxon>
        <taxon>Mamiellales</taxon>
        <taxon>Mamiellaceae</taxon>
        <taxon>Micromonas</taxon>
    </lineage>
</organism>
<dbReference type="GeneID" id="9682650"/>
<feature type="compositionally biased region" description="Gly residues" evidence="1">
    <location>
        <begin position="395"/>
        <end position="404"/>
    </location>
</feature>
<dbReference type="STRING" id="564608.C1MP24"/>
<protein>
    <submittedName>
        <fullName evidence="2">Predicted protein</fullName>
    </submittedName>
</protein>
<dbReference type="AlphaFoldDB" id="C1MP24"/>
<evidence type="ECO:0000313" key="3">
    <source>
        <dbReference type="Proteomes" id="UP000001876"/>
    </source>
</evidence>
<gene>
    <name evidence="2" type="ORF">MICPUCDRAFT_46644</name>
</gene>